<gene>
    <name evidence="1" type="primary">USP8</name>
    <name evidence="1" type="ORF">SNEC2469_LOCUS31111</name>
</gene>
<proteinExistence type="predicted"/>
<sequence>MDADIGLLVGKGVGTLQKKIWNYTSAYQVAHLQATGKVRRVPMNGFDEWTDAEVQPSLLPKWLRVVLGSLPILGILVAGPFLSRTARWALEQESRTTKDE</sequence>
<reference evidence="1" key="1">
    <citation type="submission" date="2021-02" db="EMBL/GenBank/DDBJ databases">
        <authorList>
            <person name="Dougan E. K."/>
            <person name="Rhodes N."/>
            <person name="Thang M."/>
            <person name="Chan C."/>
        </authorList>
    </citation>
    <scope>NUCLEOTIDE SEQUENCE</scope>
</reference>
<evidence type="ECO:0000313" key="1">
    <source>
        <dbReference type="EMBL" id="CAE7911911.1"/>
    </source>
</evidence>
<accession>A0A813BML7</accession>
<comment type="caution">
    <text evidence="1">The sequence shown here is derived from an EMBL/GenBank/DDBJ whole genome shotgun (WGS) entry which is preliminary data.</text>
</comment>
<dbReference type="EMBL" id="CAJNJA010074275">
    <property type="protein sequence ID" value="CAE7911911.1"/>
    <property type="molecule type" value="Genomic_DNA"/>
</dbReference>
<evidence type="ECO:0000313" key="2">
    <source>
        <dbReference type="Proteomes" id="UP000601435"/>
    </source>
</evidence>
<organism evidence="1 2">
    <name type="scientific">Symbiodinium necroappetens</name>
    <dbReference type="NCBI Taxonomy" id="1628268"/>
    <lineage>
        <taxon>Eukaryota</taxon>
        <taxon>Sar</taxon>
        <taxon>Alveolata</taxon>
        <taxon>Dinophyceae</taxon>
        <taxon>Suessiales</taxon>
        <taxon>Symbiodiniaceae</taxon>
        <taxon>Symbiodinium</taxon>
    </lineage>
</organism>
<name>A0A813BML7_9DINO</name>
<protein>
    <submittedName>
        <fullName evidence="1">USP8 protein</fullName>
    </submittedName>
</protein>
<dbReference type="AlphaFoldDB" id="A0A813BML7"/>
<keyword evidence="2" id="KW-1185">Reference proteome</keyword>
<dbReference type="Proteomes" id="UP000601435">
    <property type="component" value="Unassembled WGS sequence"/>
</dbReference>